<dbReference type="EMBL" id="PDNB01000105">
    <property type="protein sequence ID" value="PGH07934.1"/>
    <property type="molecule type" value="Genomic_DNA"/>
</dbReference>
<dbReference type="InterPro" id="IPR050491">
    <property type="entry name" value="AmpC-like"/>
</dbReference>
<dbReference type="Proteomes" id="UP000223968">
    <property type="component" value="Unassembled WGS sequence"/>
</dbReference>
<dbReference type="PANTHER" id="PTHR46825:SF9">
    <property type="entry name" value="BETA-LACTAMASE-RELATED DOMAIN-CONTAINING PROTEIN"/>
    <property type="match status" value="1"/>
</dbReference>
<accession>A0A2B7X8E1</accession>
<evidence type="ECO:0000259" key="2">
    <source>
        <dbReference type="Pfam" id="PF00144"/>
    </source>
</evidence>
<sequence length="400" mass="43515">MRQLFTSLVEGVLAIGSFIQAQDTQILEAIREKYNLPGLAAARYRDSGLIKSAVGLRKVDDPTKLKATDTFHLGSNTKAMTGTLIGILVDQGCLDWNLTLPKALPELAPILSEGHRETTIEMLGAHRTGIQDDTSQDKEFLERLYDPSLSPTEGRRLWLSRLLSKDPVGVPSEYFYDNANYLILGHIIEKYTGHGSSWEEIIAEQLFKPLDMKCGFGSPPESSITSVDNPWGHLVNSPSDVPTPVGGPLIRRDNPPTLGPAGTVHCDIESYTKFLQLHLDGFNGRPTPLKISSETFKKLHTPYPSSPSDNQPYTYGGWGYLDGSTSPWSNGPVLSHAGSNVLNYAEVILAPRLGDKGEALMAFMNVGNAVQGGTLPAGNATIDLFRSMLNGSLFPPPKEA</sequence>
<dbReference type="Pfam" id="PF00144">
    <property type="entry name" value="Beta-lactamase"/>
    <property type="match status" value="1"/>
</dbReference>
<name>A0A2B7X8E1_9EURO</name>
<gene>
    <name evidence="3" type="ORF">AJ79_06142</name>
</gene>
<evidence type="ECO:0000313" key="3">
    <source>
        <dbReference type="EMBL" id="PGH07934.1"/>
    </source>
</evidence>
<dbReference type="InterPro" id="IPR012338">
    <property type="entry name" value="Beta-lactam/transpept-like"/>
</dbReference>
<feature type="domain" description="Beta-lactamase-related" evidence="2">
    <location>
        <begin position="25"/>
        <end position="338"/>
    </location>
</feature>
<dbReference type="STRING" id="1447875.A0A2B7X8E1"/>
<comment type="caution">
    <text evidence="3">The sequence shown here is derived from an EMBL/GenBank/DDBJ whole genome shotgun (WGS) entry which is preliminary data.</text>
</comment>
<dbReference type="PANTHER" id="PTHR46825">
    <property type="entry name" value="D-ALANYL-D-ALANINE-CARBOXYPEPTIDASE/ENDOPEPTIDASE AMPH"/>
    <property type="match status" value="1"/>
</dbReference>
<reference evidence="3 4" key="1">
    <citation type="submission" date="2017-10" db="EMBL/GenBank/DDBJ databases">
        <title>Comparative genomics in systemic dimorphic fungi from Ajellomycetaceae.</title>
        <authorList>
            <person name="Munoz J.F."/>
            <person name="Mcewen J.G."/>
            <person name="Clay O.K."/>
            <person name="Cuomo C.A."/>
        </authorList>
    </citation>
    <scope>NUCLEOTIDE SEQUENCE [LARGE SCALE GENOMIC DNA]</scope>
    <source>
        <strain evidence="3 4">UAMH5409</strain>
    </source>
</reference>
<dbReference type="AlphaFoldDB" id="A0A2B7X8E1"/>
<evidence type="ECO:0000313" key="4">
    <source>
        <dbReference type="Proteomes" id="UP000223968"/>
    </source>
</evidence>
<proteinExistence type="inferred from homology"/>
<evidence type="ECO:0000256" key="1">
    <source>
        <dbReference type="ARBA" id="ARBA00038215"/>
    </source>
</evidence>
<dbReference type="OrthoDB" id="5946976at2759"/>
<comment type="similarity">
    <text evidence="1">Belongs to the peptidase S12 family.</text>
</comment>
<keyword evidence="4" id="KW-1185">Reference proteome</keyword>
<dbReference type="SUPFAM" id="SSF56601">
    <property type="entry name" value="beta-lactamase/transpeptidase-like"/>
    <property type="match status" value="1"/>
</dbReference>
<dbReference type="Gene3D" id="3.40.710.10">
    <property type="entry name" value="DD-peptidase/beta-lactamase superfamily"/>
    <property type="match status" value="1"/>
</dbReference>
<organism evidence="3 4">
    <name type="scientific">Helicocarpus griseus UAMH5409</name>
    <dbReference type="NCBI Taxonomy" id="1447875"/>
    <lineage>
        <taxon>Eukaryota</taxon>
        <taxon>Fungi</taxon>
        <taxon>Dikarya</taxon>
        <taxon>Ascomycota</taxon>
        <taxon>Pezizomycotina</taxon>
        <taxon>Eurotiomycetes</taxon>
        <taxon>Eurotiomycetidae</taxon>
        <taxon>Onygenales</taxon>
        <taxon>Ajellomycetaceae</taxon>
        <taxon>Helicocarpus</taxon>
    </lineage>
</organism>
<dbReference type="InterPro" id="IPR001466">
    <property type="entry name" value="Beta-lactam-related"/>
</dbReference>
<protein>
    <recommendedName>
        <fullName evidence="2">Beta-lactamase-related domain-containing protein</fullName>
    </recommendedName>
</protein>